<organism evidence="1 2">
    <name type="scientific">Panagrolaimus sp. JU765</name>
    <dbReference type="NCBI Taxonomy" id="591449"/>
    <lineage>
        <taxon>Eukaryota</taxon>
        <taxon>Metazoa</taxon>
        <taxon>Ecdysozoa</taxon>
        <taxon>Nematoda</taxon>
        <taxon>Chromadorea</taxon>
        <taxon>Rhabditida</taxon>
        <taxon>Tylenchina</taxon>
        <taxon>Panagrolaimomorpha</taxon>
        <taxon>Panagrolaimoidea</taxon>
        <taxon>Panagrolaimidae</taxon>
        <taxon>Panagrolaimus</taxon>
    </lineage>
</organism>
<evidence type="ECO:0000313" key="2">
    <source>
        <dbReference type="WBParaSite" id="JU765_v2.g15117.t1"/>
    </source>
</evidence>
<accession>A0AC34QCM7</accession>
<sequence length="77" mass="9087">MNILTWFIHWINFCLIFGYIDIRKEGIYDLYVNEEGFSIHGCFDDIQQEFGICYGEDARDLVYVTVKMSEVNLIIVP</sequence>
<reference evidence="2" key="1">
    <citation type="submission" date="2022-11" db="UniProtKB">
        <authorList>
            <consortium name="WormBaseParasite"/>
        </authorList>
    </citation>
    <scope>IDENTIFICATION</scope>
</reference>
<proteinExistence type="predicted"/>
<dbReference type="Proteomes" id="UP000887576">
    <property type="component" value="Unplaced"/>
</dbReference>
<name>A0AC34QCM7_9BILA</name>
<evidence type="ECO:0000313" key="1">
    <source>
        <dbReference type="Proteomes" id="UP000887576"/>
    </source>
</evidence>
<dbReference type="WBParaSite" id="JU765_v2.g15117.t1">
    <property type="protein sequence ID" value="JU765_v2.g15117.t1"/>
    <property type="gene ID" value="JU765_v2.g15117"/>
</dbReference>
<protein>
    <submittedName>
        <fullName evidence="2">Uncharacterized protein</fullName>
    </submittedName>
</protein>